<dbReference type="EMBL" id="JAVRIB010000001">
    <property type="protein sequence ID" value="MDT0633639.1"/>
    <property type="molecule type" value="Genomic_DNA"/>
</dbReference>
<dbReference type="InterPro" id="IPR043834">
    <property type="entry name" value="REC"/>
</dbReference>
<keyword evidence="4" id="KW-1185">Reference proteome</keyword>
<feature type="compositionally biased region" description="Basic and acidic residues" evidence="1">
    <location>
        <begin position="68"/>
        <end position="79"/>
    </location>
</feature>
<reference evidence="3 4" key="1">
    <citation type="submission" date="2023-09" db="EMBL/GenBank/DDBJ databases">
        <authorList>
            <person name="Rey-Velasco X."/>
        </authorList>
    </citation>
    <scope>NUCLEOTIDE SEQUENCE [LARGE SCALE GENOMIC DNA]</scope>
    <source>
        <strain evidence="3 4">W335</strain>
    </source>
</reference>
<organism evidence="3 4">
    <name type="scientific">Spectribacter hydrogenoxidans</name>
    <dbReference type="NCBI Taxonomy" id="3075608"/>
    <lineage>
        <taxon>Bacteria</taxon>
        <taxon>Pseudomonadati</taxon>
        <taxon>Pseudomonadota</taxon>
        <taxon>Gammaproteobacteria</taxon>
        <taxon>Salinisphaerales</taxon>
        <taxon>Salinisphaeraceae</taxon>
        <taxon>Spectribacter</taxon>
    </lineage>
</organism>
<comment type="caution">
    <text evidence="3">The sequence shown here is derived from an EMBL/GenBank/DDBJ whole genome shotgun (WGS) entry which is preliminary data.</text>
</comment>
<dbReference type="RefSeq" id="WP_311651351.1">
    <property type="nucleotide sequence ID" value="NZ_JAVRIB010000001.1"/>
</dbReference>
<evidence type="ECO:0000313" key="4">
    <source>
        <dbReference type="Proteomes" id="UP001251857"/>
    </source>
</evidence>
<accession>A0ABU3BWG8</accession>
<name>A0ABU3BWG8_9GAMM</name>
<proteinExistence type="predicted"/>
<protein>
    <submittedName>
        <fullName evidence="3">Response regulator receiver domain</fullName>
    </submittedName>
</protein>
<gene>
    <name evidence="3" type="ORF">RM532_01570</name>
</gene>
<sequence length="563" mass="62919">MPQAAEDFDVHCRQAAMDFLQTVVVADNQPILTTGYQAPKRATRRTAQPPGSIDEDDMPGSAIASNDARNDPEPGDSHNLDLRQIVNTFAQQGITCGSYLPREETPDDDVVKYTFNCAFPADIAIIDWQLKENNPEPAIEVISRLLEADEAEGGRLRLIIVYTGERDLGYAAGRLASTLKRNGHVIPQDANHPEILEEGSVRIRFLNKPMRGYEGASDIVNPEDLPDRAINEFVALSRGLLRAFALASVSAIRRDVHRMLAQFPPQLDGAFAGQRATIDDPDDAGRLMIEVLQSEFAVTLNKADLATEMLGAAASNKWLALQDNLPEPDVDLKFKEDPDREKLKKLDSSRKHELVEKGLGGASDNTEKRLKIISAFLGCDDDAVNRRRQFAILSTLAWHGGTDANRSLRQPPALSLGSVIKQPSDDVEAPTVLWLCLQPKCDCVRLHMRTEPRGFTLVMLKENNERFDLIIPVGERNKAFRMDHKEPVIRTVPFEVATGHTMVVAREKEDGWSFTDYEGYEWEWVAEVRESRMLELVNRLAAQLTRIGLNQDEWVRLQSRPAG</sequence>
<feature type="domain" description="Response receiver" evidence="2">
    <location>
        <begin position="19"/>
        <end position="210"/>
    </location>
</feature>
<evidence type="ECO:0000259" key="2">
    <source>
        <dbReference type="Pfam" id="PF19192"/>
    </source>
</evidence>
<feature type="region of interest" description="Disordered" evidence="1">
    <location>
        <begin position="36"/>
        <end position="79"/>
    </location>
</feature>
<evidence type="ECO:0000313" key="3">
    <source>
        <dbReference type="EMBL" id="MDT0633639.1"/>
    </source>
</evidence>
<dbReference type="Pfam" id="PF19192">
    <property type="entry name" value="Response_reg_2"/>
    <property type="match status" value="1"/>
</dbReference>
<evidence type="ECO:0000256" key="1">
    <source>
        <dbReference type="SAM" id="MobiDB-lite"/>
    </source>
</evidence>
<dbReference type="Proteomes" id="UP001251857">
    <property type="component" value="Unassembled WGS sequence"/>
</dbReference>